<dbReference type="eggNOG" id="COG1470">
    <property type="taxonomic scope" value="Bacteria"/>
</dbReference>
<dbReference type="STRING" id="1354303.M917_2181"/>
<reference evidence="2 3" key="1">
    <citation type="journal article" date="2013" name="Genome Announc.">
        <title>Draft Genome Sequence of Psychrobacter aquaticus Strain CMS 56T, Isolated from a Cyanobacterial Mat Sample Collected from Water Bodies in the McMurdo Dry Valley Region of Antarctica.</title>
        <authorList>
            <person name="Reddy G.S."/>
            <person name="Ara S."/>
            <person name="Singh A."/>
            <person name="Kumar Pinnaka A."/>
            <person name="Shivaji S."/>
        </authorList>
    </citation>
    <scope>NUCLEOTIDE SEQUENCE [LARGE SCALE GENOMIC DNA]</scope>
    <source>
        <strain evidence="2 3">CMS 56</strain>
    </source>
</reference>
<proteinExistence type="predicted"/>
<evidence type="ECO:0008006" key="4">
    <source>
        <dbReference type="Google" id="ProtNLM"/>
    </source>
</evidence>
<dbReference type="AlphaFoldDB" id="U4T2M5"/>
<evidence type="ECO:0000313" key="3">
    <source>
        <dbReference type="Proteomes" id="UP000016761"/>
    </source>
</evidence>
<gene>
    <name evidence="2" type="ORF">M917_2181</name>
</gene>
<feature type="chain" id="PRO_5004655535" description="DUF11 domain-containing protein" evidence="1">
    <location>
        <begin position="24"/>
        <end position="696"/>
    </location>
</feature>
<evidence type="ECO:0000313" key="2">
    <source>
        <dbReference type="EMBL" id="ERL54835.1"/>
    </source>
</evidence>
<organism evidence="2 3">
    <name type="scientific">Psychrobacter aquaticus CMS 56</name>
    <dbReference type="NCBI Taxonomy" id="1354303"/>
    <lineage>
        <taxon>Bacteria</taxon>
        <taxon>Pseudomonadati</taxon>
        <taxon>Pseudomonadota</taxon>
        <taxon>Gammaproteobacteria</taxon>
        <taxon>Moraxellales</taxon>
        <taxon>Moraxellaceae</taxon>
        <taxon>Psychrobacter</taxon>
    </lineage>
</organism>
<sequence length="696" mass="72760">MFKYSILAAAIITSLGMVSTANAAKSVADSTPTIDNVATATYSIGGVSQTPVESNKVTVNITQSAAFSLTSQNADGDLTDDYNRSAVVTPKGRVAFNHTLTNSGNVEDTYTLSLTQGGIIPNSPQGVGSYDFATTNVTYIIYNADNTQKSTNTVTGTVFQNTKIVLAPNERADILVSAKTSGNVGGDSQNLTLSATSAFFTTSDTTKATLTNISNSVTKIPVFKITSKVSSTLNLNDPTSKVTYTVTVRNDENAAYTTNANNIMVFDGLPEGLRLADQPNISVSNNATITSGNEGKGTSSSSDSIRVTLLNLAPGQEATIKFDVQKDQAEVLADPKNTINHAAVTLDLGENQVIYDTTDATDTKQNTANFYPLTDDSETTDGTVSTAVGSDSAAPLTSNQRAVSIVSPTKIDIPTTTTATTLVTHSVVISNTGKETEGDQVGEIKVKITSEADSKVSVVAGSVELVYDADNNPATPNATYTLTRDGNGDYDFSTAKPKNGAPAWTGMVPNSTATFNYQIESSQAVIDTTESITVTLIVGGQDAPTLGDRIVKNESTVRGLKLFKEQALNESCAANSTLTFTQGAIAAKPGNCIVYKITAFNNFSAADPRFTFDNVLITDTTDRFNNKATVQSASTAYAFPVKLGDVTNGNEVPATNSYNASASNSAVSGTVTSLAPQKYAAMVFAVKINAAGSATP</sequence>
<comment type="caution">
    <text evidence="2">The sequence shown here is derived from an EMBL/GenBank/DDBJ whole genome shotgun (WGS) entry which is preliminary data.</text>
</comment>
<feature type="signal peptide" evidence="1">
    <location>
        <begin position="1"/>
        <end position="23"/>
    </location>
</feature>
<dbReference type="EMBL" id="AUSW01000034">
    <property type="protein sequence ID" value="ERL54835.1"/>
    <property type="molecule type" value="Genomic_DNA"/>
</dbReference>
<name>U4T2M5_9GAMM</name>
<dbReference type="OrthoDB" id="28777at2"/>
<evidence type="ECO:0000256" key="1">
    <source>
        <dbReference type="SAM" id="SignalP"/>
    </source>
</evidence>
<dbReference type="RefSeq" id="WP_021814805.1">
    <property type="nucleotide sequence ID" value="NZ_AUSW01000034.1"/>
</dbReference>
<keyword evidence="3" id="KW-1185">Reference proteome</keyword>
<protein>
    <recommendedName>
        <fullName evidence="4">DUF11 domain-containing protein</fullName>
    </recommendedName>
</protein>
<accession>U4T2M5</accession>
<dbReference type="PATRIC" id="fig|1354303.4.peg.2147"/>
<dbReference type="Proteomes" id="UP000016761">
    <property type="component" value="Unassembled WGS sequence"/>
</dbReference>
<keyword evidence="1" id="KW-0732">Signal</keyword>